<dbReference type="Proteomes" id="UP000009168">
    <property type="component" value="Unassembled WGS sequence"/>
</dbReference>
<evidence type="ECO:0000313" key="2">
    <source>
        <dbReference type="Proteomes" id="UP000009168"/>
    </source>
</evidence>
<proteinExistence type="predicted"/>
<evidence type="ECO:0000313" key="1">
    <source>
        <dbReference type="EMBL" id="EAR81824.1"/>
    </source>
</evidence>
<dbReference type="EMBL" id="GG662586">
    <property type="protein sequence ID" value="EAR81824.1"/>
    <property type="molecule type" value="Genomic_DNA"/>
</dbReference>
<keyword evidence="2" id="KW-1185">Reference proteome</keyword>
<dbReference type="OrthoDB" id="290621at2759"/>
<dbReference type="GeneID" id="7831082"/>
<name>Q228V9_TETTS</name>
<dbReference type="KEGG" id="tet:TTHERM_01485680"/>
<dbReference type="HOGENOM" id="CLU_1771829_0_0_1"/>
<reference evidence="2" key="1">
    <citation type="journal article" date="2006" name="PLoS Biol.">
        <title>Macronuclear genome sequence of the ciliate Tetrahymena thermophila, a model eukaryote.</title>
        <authorList>
            <person name="Eisen J.A."/>
            <person name="Coyne R.S."/>
            <person name="Wu M."/>
            <person name="Wu D."/>
            <person name="Thiagarajan M."/>
            <person name="Wortman J.R."/>
            <person name="Badger J.H."/>
            <person name="Ren Q."/>
            <person name="Amedeo P."/>
            <person name="Jones K.M."/>
            <person name="Tallon L.J."/>
            <person name="Delcher A.L."/>
            <person name="Salzberg S.L."/>
            <person name="Silva J.C."/>
            <person name="Haas B.J."/>
            <person name="Majoros W.H."/>
            <person name="Farzad M."/>
            <person name="Carlton J.M."/>
            <person name="Smith R.K. Jr."/>
            <person name="Garg J."/>
            <person name="Pearlman R.E."/>
            <person name="Karrer K.M."/>
            <person name="Sun L."/>
            <person name="Manning G."/>
            <person name="Elde N.C."/>
            <person name="Turkewitz A.P."/>
            <person name="Asai D.J."/>
            <person name="Wilkes D.E."/>
            <person name="Wang Y."/>
            <person name="Cai H."/>
            <person name="Collins K."/>
            <person name="Stewart B.A."/>
            <person name="Lee S.R."/>
            <person name="Wilamowska K."/>
            <person name="Weinberg Z."/>
            <person name="Ruzzo W.L."/>
            <person name="Wloga D."/>
            <person name="Gaertig J."/>
            <person name="Frankel J."/>
            <person name="Tsao C.-C."/>
            <person name="Gorovsky M.A."/>
            <person name="Keeling P.J."/>
            <person name="Waller R.F."/>
            <person name="Patron N.J."/>
            <person name="Cherry J.M."/>
            <person name="Stover N.A."/>
            <person name="Krieger C.J."/>
            <person name="del Toro C."/>
            <person name="Ryder H.F."/>
            <person name="Williamson S.C."/>
            <person name="Barbeau R.A."/>
            <person name="Hamilton E.P."/>
            <person name="Orias E."/>
        </authorList>
    </citation>
    <scope>NUCLEOTIDE SEQUENCE [LARGE SCALE GENOMIC DNA]</scope>
    <source>
        <strain evidence="2">SB210</strain>
    </source>
</reference>
<sequence length="147" mass="17342">MHVYYSDYIVQAENYQNPFIPYTSGTYYSVNTNALQIVSFTYMNTHENDDIGLISSDIQQQSQLIFSQQSAITGKDTSQGIFKLIIYLEKKAKIKYQQNIYQAELGHFLNWWFLQHIVFCWLHLAKPAIHFATTQKRARRPNVYFQL</sequence>
<accession>Q228V9</accession>
<gene>
    <name evidence="1" type="ORF">TTHERM_01485680</name>
</gene>
<dbReference type="InParanoid" id="Q228V9"/>
<protein>
    <submittedName>
        <fullName evidence="1">Uncharacterized protein</fullName>
    </submittedName>
</protein>
<dbReference type="RefSeq" id="XP_001029487.1">
    <property type="nucleotide sequence ID" value="XM_001029487.1"/>
</dbReference>
<dbReference type="AlphaFoldDB" id="Q228V9"/>
<organism evidence="1 2">
    <name type="scientific">Tetrahymena thermophila (strain SB210)</name>
    <dbReference type="NCBI Taxonomy" id="312017"/>
    <lineage>
        <taxon>Eukaryota</taxon>
        <taxon>Sar</taxon>
        <taxon>Alveolata</taxon>
        <taxon>Ciliophora</taxon>
        <taxon>Intramacronucleata</taxon>
        <taxon>Oligohymenophorea</taxon>
        <taxon>Hymenostomatida</taxon>
        <taxon>Tetrahymenina</taxon>
        <taxon>Tetrahymenidae</taxon>
        <taxon>Tetrahymena</taxon>
    </lineage>
</organism>